<evidence type="ECO:0000313" key="5">
    <source>
        <dbReference type="Proteomes" id="UP001163632"/>
    </source>
</evidence>
<evidence type="ECO:0000313" key="4">
    <source>
        <dbReference type="Proteomes" id="UP001163283"/>
    </source>
</evidence>
<geneLocation type="plasmid" evidence="2 5">
    <name>unnamed2</name>
</geneLocation>
<dbReference type="EMBL" id="CP087832">
    <property type="protein sequence ID" value="UZA04846.1"/>
    <property type="molecule type" value="Genomic_DNA"/>
</dbReference>
<keyword evidence="5" id="KW-1185">Reference proteome</keyword>
<evidence type="ECO:0000313" key="2">
    <source>
        <dbReference type="EMBL" id="UZA04846.1"/>
    </source>
</evidence>
<dbReference type="Proteomes" id="UP001163283">
    <property type="component" value="Plasmid unnamed"/>
</dbReference>
<dbReference type="GeneID" id="77190005"/>
<evidence type="ECO:0000313" key="3">
    <source>
        <dbReference type="EMBL" id="UZA53058.1"/>
    </source>
</evidence>
<reference evidence="1" key="1">
    <citation type="journal article" date="2006" name="Vet. Microbiol.">
        <title>Filamentous-haemagglutinin-like protein genes encoded on a plasmid of Moraxella bovis.</title>
        <authorList>
            <person name="Kakuda T."/>
            <person name="Sarataphan N."/>
            <person name="Tanaka T."/>
            <person name="Takai S."/>
        </authorList>
    </citation>
    <scope>NUCLEOTIDE SEQUENCE</scope>
    <source>
        <strain evidence="1">EPP63</strain>
        <plasmid evidence="1">pMBO-1</plasmid>
    </source>
</reference>
<protein>
    <submittedName>
        <fullName evidence="1">Uncharacterized protein</fullName>
    </submittedName>
</protein>
<geneLocation type="plasmid" evidence="3 4">
    <name>unnamed</name>
</geneLocation>
<dbReference type="EMBL" id="AB169976">
    <property type="protein sequence ID" value="BAD83714.1"/>
    <property type="molecule type" value="Genomic_DNA"/>
</dbReference>
<keyword evidence="1" id="KW-0614">Plasmid</keyword>
<geneLocation type="plasmid" evidence="1">
    <name>pMBO-1</name>
</geneLocation>
<organism evidence="1">
    <name type="scientific">Moraxella bovis</name>
    <dbReference type="NCBI Taxonomy" id="476"/>
    <lineage>
        <taxon>Bacteria</taxon>
        <taxon>Pseudomonadati</taxon>
        <taxon>Pseudomonadota</taxon>
        <taxon>Gammaproteobacteria</taxon>
        <taxon>Moraxellales</taxon>
        <taxon>Moraxellaceae</taxon>
        <taxon>Moraxella</taxon>
    </lineage>
</organism>
<name>Q5KT95_MORBO</name>
<gene>
    <name evidence="1" type="primary">orf7</name>
    <name evidence="2" type="ORF">LP092_15545</name>
    <name evidence="3" type="ORF">LP129_14200</name>
</gene>
<reference evidence="2" key="2">
    <citation type="journal article" date="2022" name="BMC Microbiol.">
        <title>Whole genome sequencing of Moraxella bovis strains from North America reveals two genotypes with different genetic determinants.</title>
        <authorList>
            <person name="Wynn E.L."/>
            <person name="Hille M.M."/>
            <person name="Loy J.D."/>
            <person name="Schuller G."/>
            <person name="Kuhn K.L."/>
            <person name="Dickey A.M."/>
            <person name="Bono J.L."/>
            <person name="Clawson M.L."/>
        </authorList>
    </citation>
    <scope>NUCLEOTIDE SEQUENCE</scope>
    <source>
        <strain evidence="2">SAM102599</strain>
        <strain evidence="3">SAM57978</strain>
        <plasmid evidence="3 4">unnamed</plasmid>
        <plasmid evidence="2 5">unnamed2</plasmid>
    </source>
</reference>
<evidence type="ECO:0000313" key="1">
    <source>
        <dbReference type="EMBL" id="BAD83714.1"/>
    </source>
</evidence>
<dbReference type="EMBL" id="CP087782">
    <property type="protein sequence ID" value="UZA53058.1"/>
    <property type="molecule type" value="Genomic_DNA"/>
</dbReference>
<dbReference type="AlphaFoldDB" id="Q5KT95"/>
<dbReference type="Proteomes" id="UP001163632">
    <property type="component" value="Plasmid unnamed2"/>
</dbReference>
<accession>Q5KT95</accession>
<proteinExistence type="predicted"/>
<sequence length="139" mass="16411">MFISLYEPFSEQDYANDDNHATVINCLVHLLSIDKIDVRGFEMWFKDGHVGGDIAWGISDWDEYMAEDHNIHEKFDGYLFYIDADEHVDLSRGEDQKILTKEEIKPFIKSIIEHYLKIDIQNNTGVWNLIWLSKDFGFY</sequence>
<dbReference type="RefSeq" id="WP_012477646.1">
    <property type="nucleotide sequence ID" value="NZ_CP030242.1"/>
</dbReference>
<dbReference type="KEGG" id="mboi:DQF64_14445"/>